<evidence type="ECO:0000313" key="1">
    <source>
        <dbReference type="EMBL" id="RFM35797.1"/>
    </source>
</evidence>
<comment type="caution">
    <text evidence="1">The sequence shown here is derived from an EMBL/GenBank/DDBJ whole genome shotgun (WGS) entry which is preliminary data.</text>
</comment>
<dbReference type="Proteomes" id="UP000261174">
    <property type="component" value="Unassembled WGS sequence"/>
</dbReference>
<keyword evidence="2" id="KW-1185">Reference proteome</keyword>
<reference evidence="1 2" key="1">
    <citation type="submission" date="2018-08" db="EMBL/GenBank/DDBJ databases">
        <title>Chitinophaga sp. K20C18050901, a novel bacterium isolated from forest soil.</title>
        <authorList>
            <person name="Wang C."/>
        </authorList>
    </citation>
    <scope>NUCLEOTIDE SEQUENCE [LARGE SCALE GENOMIC DNA]</scope>
    <source>
        <strain evidence="1 2">K20C18050901</strain>
    </source>
</reference>
<sequence length="419" mass="45992">MTLKHALILSLGSILISFQPIFSQQITPAQKLVLTTGEDSLTAGTSSSRTVISGYGSAFYQRDMNEKMARATLERVVLFIGHQFNSKIAFFSEMELENAKVQPNAVDNGFAGELSMEQAYLKFSLNPRQYIVAGLFVPRIGILNENHLPVNFNGVQRPMVEQLVIPATWRELGVGFYGRARRIPLNYTLAVVNGLNDATFTHGTGVVDGKAEGSGAYANNLAVTASLQYYWQNFRFQVSGYAGGTNGLNARKSDSLKLNHGTFSLPIYLGEADIMYSNKGFSAKAIGTMISFPNASDVNRAYANNVAKVMYGAYGELAYNLLENSVKYKDQQLNVFGRYEILDLNSSIPSNGIYDGTLKQQHIIAGFTYLPIPNVAIKADVRILHTGDENPALVINPSPARVPYRVNNSFLNIGIGYSF</sequence>
<dbReference type="Gene3D" id="2.40.160.10">
    <property type="entry name" value="Porin"/>
    <property type="match status" value="1"/>
</dbReference>
<dbReference type="RefSeq" id="WP_116853279.1">
    <property type="nucleotide sequence ID" value="NZ_QTJV01000002.1"/>
</dbReference>
<evidence type="ECO:0008006" key="3">
    <source>
        <dbReference type="Google" id="ProtNLM"/>
    </source>
</evidence>
<dbReference type="InterPro" id="IPR023614">
    <property type="entry name" value="Porin_dom_sf"/>
</dbReference>
<gene>
    <name evidence="1" type="ORF">DXN04_10540</name>
</gene>
<name>A0A3E1P6M0_9BACT</name>
<dbReference type="EMBL" id="QTJV01000002">
    <property type="protein sequence ID" value="RFM35797.1"/>
    <property type="molecule type" value="Genomic_DNA"/>
</dbReference>
<proteinExistence type="predicted"/>
<dbReference type="OrthoDB" id="9768080at2"/>
<accession>A0A3E1P6M0</accession>
<dbReference type="SUPFAM" id="SSF56935">
    <property type="entry name" value="Porins"/>
    <property type="match status" value="1"/>
</dbReference>
<dbReference type="AlphaFoldDB" id="A0A3E1P6M0"/>
<organism evidence="1 2">
    <name type="scientific">Chitinophaga silvisoli</name>
    <dbReference type="NCBI Taxonomy" id="2291814"/>
    <lineage>
        <taxon>Bacteria</taxon>
        <taxon>Pseudomonadati</taxon>
        <taxon>Bacteroidota</taxon>
        <taxon>Chitinophagia</taxon>
        <taxon>Chitinophagales</taxon>
        <taxon>Chitinophagaceae</taxon>
        <taxon>Chitinophaga</taxon>
    </lineage>
</organism>
<evidence type="ECO:0000313" key="2">
    <source>
        <dbReference type="Proteomes" id="UP000261174"/>
    </source>
</evidence>
<protein>
    <recommendedName>
        <fullName evidence="3">Porin</fullName>
    </recommendedName>
</protein>